<accession>A0A6C0KJN3</accession>
<comment type="similarity">
    <text evidence="2">Belongs to the phosphoribulokinase family.</text>
</comment>
<proteinExistence type="inferred from homology"/>
<organism evidence="13">
    <name type="scientific">viral metagenome</name>
    <dbReference type="NCBI Taxonomy" id="1070528"/>
    <lineage>
        <taxon>unclassified sequences</taxon>
        <taxon>metagenomes</taxon>
        <taxon>organismal metagenomes</taxon>
    </lineage>
</organism>
<dbReference type="Gene3D" id="3.40.50.300">
    <property type="entry name" value="P-loop containing nucleotide triphosphate hydrolases"/>
    <property type="match status" value="1"/>
</dbReference>
<keyword evidence="4" id="KW-0602">Photosynthesis</keyword>
<keyword evidence="8" id="KW-0418">Kinase</keyword>
<evidence type="ECO:0000256" key="5">
    <source>
        <dbReference type="ARBA" id="ARBA00022567"/>
    </source>
</evidence>
<evidence type="ECO:0000313" key="13">
    <source>
        <dbReference type="EMBL" id="QHU18232.1"/>
    </source>
</evidence>
<keyword evidence="9" id="KW-0067">ATP-binding</keyword>
<evidence type="ECO:0000256" key="4">
    <source>
        <dbReference type="ARBA" id="ARBA00022531"/>
    </source>
</evidence>
<dbReference type="GO" id="GO:0005524">
    <property type="term" value="F:ATP binding"/>
    <property type="evidence" value="ECO:0007669"/>
    <property type="project" value="UniProtKB-KW"/>
</dbReference>
<reference evidence="13" key="1">
    <citation type="journal article" date="2020" name="Nature">
        <title>Giant virus diversity and host interactions through global metagenomics.</title>
        <authorList>
            <person name="Schulz F."/>
            <person name="Roux S."/>
            <person name="Paez-Espino D."/>
            <person name="Jungbluth S."/>
            <person name="Walsh D.A."/>
            <person name="Denef V.J."/>
            <person name="McMahon K.D."/>
            <person name="Konstantinidis K.T."/>
            <person name="Eloe-Fadrosh E.A."/>
            <person name="Kyrpides N.C."/>
            <person name="Woyke T."/>
        </authorList>
    </citation>
    <scope>NUCLEOTIDE SEQUENCE</scope>
    <source>
        <strain evidence="13">GVMAG-S-3300013006-138</strain>
    </source>
</reference>
<dbReference type="EC" id="2.7.1.19" evidence="3"/>
<evidence type="ECO:0000256" key="2">
    <source>
        <dbReference type="ARBA" id="ARBA00009719"/>
    </source>
</evidence>
<evidence type="ECO:0000256" key="6">
    <source>
        <dbReference type="ARBA" id="ARBA00022679"/>
    </source>
</evidence>
<name>A0A6C0KJN3_9ZZZZ</name>
<evidence type="ECO:0000256" key="9">
    <source>
        <dbReference type="ARBA" id="ARBA00022840"/>
    </source>
</evidence>
<dbReference type="EMBL" id="MN740926">
    <property type="protein sequence ID" value="QHU18232.1"/>
    <property type="molecule type" value="Genomic_DNA"/>
</dbReference>
<evidence type="ECO:0000256" key="1">
    <source>
        <dbReference type="ARBA" id="ARBA00005215"/>
    </source>
</evidence>
<dbReference type="GO" id="GO:0019253">
    <property type="term" value="P:reductive pentose-phosphate cycle"/>
    <property type="evidence" value="ECO:0007669"/>
    <property type="project" value="UniProtKB-KW"/>
</dbReference>
<evidence type="ECO:0000259" key="12">
    <source>
        <dbReference type="Pfam" id="PF00485"/>
    </source>
</evidence>
<keyword evidence="5" id="KW-0113">Calvin cycle</keyword>
<evidence type="ECO:0000256" key="7">
    <source>
        <dbReference type="ARBA" id="ARBA00022741"/>
    </source>
</evidence>
<sequence>MKVYFLITGLLRTFITSLYPFLNELSRYIDCEFILFTSHENEDNKFSGTTFIEQLREILKNKQYTLHVETHTIQFTKPFTQREKNTIYQWSKINSAIHFIKPIDYKDSDIIVRIRPDINILSSIQEFIKFLEEAAESKSEGIFIPYGNDLFSESFRPYVKGTINDQIAIGKYKYMKEYCNLYSEINFFSLPQPIISEQILSDFLTKKHIQITRIQLDYSLYLSECKIIAISGDSGVGKTTLIKSLHKIFPYDSNLILETDRYHKWERGNERWKNTSHLHPESNFLELMADDTYRLKMGESIECVDYNHETGKFTELQKIESKPFVLLCGLHTLYKTELRSSSDINIFIDANLPLKRFWKVRRDMAERGYSFEKASSVFESRFSDFKEFILPQKEYADIIIHYSTKESIPHIITETTSFPALECSITTTNKYIHYIDSFLQNTSTHYSKFLDKAIFTLQPNIKSSDIKKFLPYNYSKFIKDPESSFLGIIQCIMILILFKPDE</sequence>
<dbReference type="Pfam" id="PF00485">
    <property type="entry name" value="PRK"/>
    <property type="match status" value="1"/>
</dbReference>
<dbReference type="InterPro" id="IPR006082">
    <property type="entry name" value="PRK"/>
</dbReference>
<dbReference type="GO" id="GO:0008974">
    <property type="term" value="F:phosphoribulokinase activity"/>
    <property type="evidence" value="ECO:0007669"/>
    <property type="project" value="UniProtKB-EC"/>
</dbReference>
<evidence type="ECO:0000256" key="8">
    <source>
        <dbReference type="ARBA" id="ARBA00022777"/>
    </source>
</evidence>
<keyword evidence="6" id="KW-0808">Transferase</keyword>
<comment type="catalytic activity">
    <reaction evidence="11">
        <text>D-ribulose 5-phosphate + ATP = D-ribulose 1,5-bisphosphate + ADP + H(+)</text>
        <dbReference type="Rhea" id="RHEA:19365"/>
        <dbReference type="ChEBI" id="CHEBI:15378"/>
        <dbReference type="ChEBI" id="CHEBI:30616"/>
        <dbReference type="ChEBI" id="CHEBI:57870"/>
        <dbReference type="ChEBI" id="CHEBI:58121"/>
        <dbReference type="ChEBI" id="CHEBI:456216"/>
        <dbReference type="EC" id="2.7.1.19"/>
    </reaction>
</comment>
<keyword evidence="7" id="KW-0547">Nucleotide-binding</keyword>
<evidence type="ECO:0000256" key="3">
    <source>
        <dbReference type="ARBA" id="ARBA00012042"/>
    </source>
</evidence>
<comment type="pathway">
    <text evidence="1">Carbohydrate biosynthesis; Calvin cycle.</text>
</comment>
<protein>
    <recommendedName>
        <fullName evidence="3">phosphoribulokinase</fullName>
        <ecNumber evidence="3">2.7.1.19</ecNumber>
    </recommendedName>
    <alternativeName>
        <fullName evidence="10">Phosphopentokinase</fullName>
    </alternativeName>
</protein>
<dbReference type="PROSITE" id="PS00567">
    <property type="entry name" value="PHOSPHORIBULOKINASE"/>
    <property type="match status" value="1"/>
</dbReference>
<dbReference type="PANTHER" id="PTHR10285">
    <property type="entry name" value="URIDINE KINASE"/>
    <property type="match status" value="1"/>
</dbReference>
<dbReference type="PRINTS" id="PR00478">
    <property type="entry name" value="PHRIBLKINASE"/>
</dbReference>
<evidence type="ECO:0000256" key="11">
    <source>
        <dbReference type="ARBA" id="ARBA00047663"/>
    </source>
</evidence>
<dbReference type="AlphaFoldDB" id="A0A6C0KJN3"/>
<feature type="domain" description="Phosphoribulokinase/uridine kinase" evidence="12">
    <location>
        <begin position="227"/>
        <end position="404"/>
    </location>
</feature>
<dbReference type="SUPFAM" id="SSF52540">
    <property type="entry name" value="P-loop containing nucleoside triphosphate hydrolases"/>
    <property type="match status" value="1"/>
</dbReference>
<dbReference type="InterPro" id="IPR027417">
    <property type="entry name" value="P-loop_NTPase"/>
</dbReference>
<dbReference type="InterPro" id="IPR006083">
    <property type="entry name" value="PRK/URK"/>
</dbReference>
<evidence type="ECO:0000256" key="10">
    <source>
        <dbReference type="ARBA" id="ARBA00031382"/>
    </source>
</evidence>